<dbReference type="PANTHER" id="PTHR40260">
    <property type="entry name" value="BLR8190 PROTEIN"/>
    <property type="match status" value="1"/>
</dbReference>
<keyword evidence="2" id="KW-1185">Reference proteome</keyword>
<dbReference type="HOGENOM" id="CLU_115019_1_0_4"/>
<dbReference type="NCBIfam" id="TIGR02118">
    <property type="entry name" value="EthD family reductase"/>
    <property type="match status" value="1"/>
</dbReference>
<dbReference type="InterPro" id="IPR011008">
    <property type="entry name" value="Dimeric_a/b-barrel"/>
</dbReference>
<dbReference type="EMBL" id="CP002581">
    <property type="protein sequence ID" value="AJK49821.1"/>
    <property type="molecule type" value="Genomic_DNA"/>
</dbReference>
<reference evidence="2" key="1">
    <citation type="submission" date="2011-03" db="EMBL/GenBank/DDBJ databases">
        <authorList>
            <person name="Voget S."/>
            <person name="Streit W.R."/>
            <person name="Jaeger K.E."/>
            <person name="Daniel R."/>
        </authorList>
    </citation>
    <scope>NUCLEOTIDE SEQUENCE [LARGE SCALE GENOMIC DNA]</scope>
    <source>
        <strain evidence="2">PG1</strain>
    </source>
</reference>
<sequence length="104" mass="11589">MLYRADEAIRFDGSYYRDHHVPLVAERIGDLCESWEVDFGVATGEVSPPFLAVGHFHTRDLDGFLAALQRNRAELEADLDNCSSHAPQMQISKVAASSSRRAPE</sequence>
<protein>
    <recommendedName>
        <fullName evidence="3">Ethyl tert-butyl ether degradation EthD</fullName>
    </recommendedName>
</protein>
<dbReference type="SUPFAM" id="SSF54909">
    <property type="entry name" value="Dimeric alpha+beta barrel"/>
    <property type="match status" value="1"/>
</dbReference>
<organism evidence="1 2">
    <name type="scientific">Burkholderia plantarii</name>
    <dbReference type="NCBI Taxonomy" id="41899"/>
    <lineage>
        <taxon>Bacteria</taxon>
        <taxon>Pseudomonadati</taxon>
        <taxon>Pseudomonadota</taxon>
        <taxon>Betaproteobacteria</taxon>
        <taxon>Burkholderiales</taxon>
        <taxon>Burkholderiaceae</taxon>
        <taxon>Burkholderia</taxon>
    </lineage>
</organism>
<name>A0A0B6SC49_BURPL</name>
<reference evidence="1 2" key="2">
    <citation type="journal article" date="2016" name="Appl. Microbiol. Biotechnol.">
        <title>Mutations improving production and secretion of extracellular lipase by Burkholderia glumae PG1.</title>
        <authorList>
            <person name="Knapp A."/>
            <person name="Voget S."/>
            <person name="Gao R."/>
            <person name="Zaburannyi N."/>
            <person name="Krysciak D."/>
            <person name="Breuer M."/>
            <person name="Hauer B."/>
            <person name="Streit W.R."/>
            <person name="Muller R."/>
            <person name="Daniel R."/>
            <person name="Jaeger K.E."/>
        </authorList>
    </citation>
    <scope>NUCLEOTIDE SEQUENCE [LARGE SCALE GENOMIC DNA]</scope>
    <source>
        <strain evidence="1 2">PG1</strain>
    </source>
</reference>
<dbReference type="Proteomes" id="UP000031838">
    <property type="component" value="Chromosome 2"/>
</dbReference>
<dbReference type="GO" id="GO:0016491">
    <property type="term" value="F:oxidoreductase activity"/>
    <property type="evidence" value="ECO:0007669"/>
    <property type="project" value="InterPro"/>
</dbReference>
<dbReference type="Gene3D" id="3.30.70.100">
    <property type="match status" value="1"/>
</dbReference>
<gene>
    <name evidence="1" type="ORF">BGL_2c17540</name>
</gene>
<dbReference type="KEGG" id="bgp:BGL_2c17540"/>
<evidence type="ECO:0008006" key="3">
    <source>
        <dbReference type="Google" id="ProtNLM"/>
    </source>
</evidence>
<evidence type="ECO:0000313" key="2">
    <source>
        <dbReference type="Proteomes" id="UP000031838"/>
    </source>
</evidence>
<proteinExistence type="predicted"/>
<dbReference type="AlphaFoldDB" id="A0A0B6SC49"/>
<dbReference type="PANTHER" id="PTHR40260:SF2">
    <property type="entry name" value="BLR8190 PROTEIN"/>
    <property type="match status" value="1"/>
</dbReference>
<accession>A0A0B6SC49</accession>
<evidence type="ECO:0000313" key="1">
    <source>
        <dbReference type="EMBL" id="AJK49821.1"/>
    </source>
</evidence>
<dbReference type="InterPro" id="IPR009799">
    <property type="entry name" value="EthD_dom"/>
</dbReference>